<evidence type="ECO:0000259" key="2">
    <source>
        <dbReference type="PROSITE" id="PS51186"/>
    </source>
</evidence>
<feature type="region of interest" description="Disordered" evidence="1">
    <location>
        <begin position="26"/>
        <end position="60"/>
    </location>
</feature>
<dbReference type="Pfam" id="PF13530">
    <property type="entry name" value="SCP2_2"/>
    <property type="match status" value="1"/>
</dbReference>
<gene>
    <name evidence="3" type="primary">eis</name>
    <name evidence="3" type="ORF">ACFPJ5_16520</name>
</gene>
<accession>A0ABD5REW4</accession>
<dbReference type="PANTHER" id="PTHR37817:SF1">
    <property type="entry name" value="N-ACETYLTRANSFERASE EIS"/>
    <property type="match status" value="1"/>
</dbReference>
<dbReference type="AlphaFoldDB" id="A0ABD5REW4"/>
<dbReference type="InterPro" id="IPR025559">
    <property type="entry name" value="Eis_dom"/>
</dbReference>
<keyword evidence="3" id="KW-0808">Transferase</keyword>
<evidence type="ECO:0000313" key="4">
    <source>
        <dbReference type="Proteomes" id="UP001596201"/>
    </source>
</evidence>
<dbReference type="InterPro" id="IPR036527">
    <property type="entry name" value="SCP2_sterol-bd_dom_sf"/>
</dbReference>
<reference evidence="3 4" key="1">
    <citation type="journal article" date="2019" name="Int. J. Syst. Evol. Microbiol.">
        <title>The Global Catalogue of Microorganisms (GCM) 10K type strain sequencing project: providing services to taxonomists for standard genome sequencing and annotation.</title>
        <authorList>
            <consortium name="The Broad Institute Genomics Platform"/>
            <consortium name="The Broad Institute Genome Sequencing Center for Infectious Disease"/>
            <person name="Wu L."/>
            <person name="Ma J."/>
        </authorList>
    </citation>
    <scope>NUCLEOTIDE SEQUENCE [LARGE SCALE GENOMIC DNA]</scope>
    <source>
        <strain evidence="3 4">CGMCC 1.12237</strain>
    </source>
</reference>
<dbReference type="InterPro" id="IPR000182">
    <property type="entry name" value="GNAT_dom"/>
</dbReference>
<dbReference type="Gene3D" id="3.30.1050.10">
    <property type="entry name" value="SCP2 sterol-binding domain"/>
    <property type="match status" value="1"/>
</dbReference>
<dbReference type="InterPro" id="IPR041380">
    <property type="entry name" value="Acetyltransf_17"/>
</dbReference>
<sequence>MDYRSVPESHREAFFDAVRYAFRPEDGPAWERPDDDEDRPRPMTLRGMYDADPATPDAELSADDLHATGGYYDFTTRIRDDWHTAGGVSVVTADPTIRRSGVVATMLDEMLAEFRDEGVDFSVLWPFEYDFYRRFGWAKSNDTALVTLPPEALAAVAPDPAGEFVRLTADDWETVESVRDEWATEALAVRRSEAFWRYRIFDSWQSDPYAYGWERDGELRGYLVYRVEEGEGDDGKTMAVTELAGVDREATDHLYRFCRNHDSQVESVRIRLPVDTSLLDRLTDPRAADVEIRPGPMVRIVDVARALSALSYPAGVSTTVTLSVSDPRCDWNEGRFELSVADGSGTVTWLTETSEAGADAHLGVGPLSQLAVGSLSASELASYGDVAGPDRDAPAEQTVETLAALFPKEPVYLREGF</sequence>
<evidence type="ECO:0000256" key="1">
    <source>
        <dbReference type="SAM" id="MobiDB-lite"/>
    </source>
</evidence>
<dbReference type="Pfam" id="PF17668">
    <property type="entry name" value="Acetyltransf_17"/>
    <property type="match status" value="1"/>
</dbReference>
<dbReference type="Proteomes" id="UP001596201">
    <property type="component" value="Unassembled WGS sequence"/>
</dbReference>
<keyword evidence="3" id="KW-0012">Acyltransferase</keyword>
<evidence type="ECO:0000313" key="3">
    <source>
        <dbReference type="EMBL" id="MFC5368531.1"/>
    </source>
</evidence>
<dbReference type="Pfam" id="PF13527">
    <property type="entry name" value="Acetyltransf_9"/>
    <property type="match status" value="1"/>
</dbReference>
<dbReference type="Gene3D" id="3.40.630.30">
    <property type="match status" value="2"/>
</dbReference>
<dbReference type="GO" id="GO:0016746">
    <property type="term" value="F:acyltransferase activity"/>
    <property type="evidence" value="ECO:0007669"/>
    <property type="project" value="UniProtKB-KW"/>
</dbReference>
<dbReference type="EC" id="2.3.1.-" evidence="3"/>
<dbReference type="InterPro" id="IPR051554">
    <property type="entry name" value="Acetyltransferase_Eis"/>
</dbReference>
<dbReference type="RefSeq" id="WP_227230803.1">
    <property type="nucleotide sequence ID" value="NZ_JAJCVJ010000002.1"/>
</dbReference>
<dbReference type="SUPFAM" id="SSF55729">
    <property type="entry name" value="Acyl-CoA N-acyltransferases (Nat)"/>
    <property type="match status" value="1"/>
</dbReference>
<comment type="caution">
    <text evidence="3">The sequence shown here is derived from an EMBL/GenBank/DDBJ whole genome shotgun (WGS) entry which is preliminary data.</text>
</comment>
<dbReference type="InterPro" id="IPR016181">
    <property type="entry name" value="Acyl_CoA_acyltransferase"/>
</dbReference>
<keyword evidence="4" id="KW-1185">Reference proteome</keyword>
<proteinExistence type="predicted"/>
<dbReference type="EMBL" id="JBHSKX010000002">
    <property type="protein sequence ID" value="MFC5368531.1"/>
    <property type="molecule type" value="Genomic_DNA"/>
</dbReference>
<organism evidence="3 4">
    <name type="scientific">Salinirubrum litoreum</name>
    <dbReference type="NCBI Taxonomy" id="1126234"/>
    <lineage>
        <taxon>Archaea</taxon>
        <taxon>Methanobacteriati</taxon>
        <taxon>Methanobacteriota</taxon>
        <taxon>Stenosarchaea group</taxon>
        <taxon>Halobacteria</taxon>
        <taxon>Halobacteriales</taxon>
        <taxon>Haloferacaceae</taxon>
        <taxon>Salinirubrum</taxon>
    </lineage>
</organism>
<protein>
    <submittedName>
        <fullName evidence="3">Enhanced intracellular survival protein Eis</fullName>
        <ecNumber evidence="3">2.3.1.-</ecNumber>
    </submittedName>
</protein>
<dbReference type="PANTHER" id="PTHR37817">
    <property type="entry name" value="N-ACETYLTRANSFERASE EIS"/>
    <property type="match status" value="1"/>
</dbReference>
<dbReference type="SUPFAM" id="SSF55718">
    <property type="entry name" value="SCP-like"/>
    <property type="match status" value="1"/>
</dbReference>
<dbReference type="PROSITE" id="PS51186">
    <property type="entry name" value="GNAT"/>
    <property type="match status" value="1"/>
</dbReference>
<name>A0ABD5REW4_9EURY</name>
<feature type="domain" description="N-acetyltransferase" evidence="2">
    <location>
        <begin position="1"/>
        <end position="160"/>
    </location>
</feature>